<evidence type="ECO:0000256" key="1">
    <source>
        <dbReference type="SAM" id="MobiDB-lite"/>
    </source>
</evidence>
<proteinExistence type="predicted"/>
<organism evidence="2 3">
    <name type="scientific">Acanthosepion pharaonis</name>
    <name type="common">Pharaoh cuttlefish</name>
    <name type="synonym">Sepia pharaonis</name>
    <dbReference type="NCBI Taxonomy" id="158019"/>
    <lineage>
        <taxon>Eukaryota</taxon>
        <taxon>Metazoa</taxon>
        <taxon>Spiralia</taxon>
        <taxon>Lophotrochozoa</taxon>
        <taxon>Mollusca</taxon>
        <taxon>Cephalopoda</taxon>
        <taxon>Coleoidea</taxon>
        <taxon>Decapodiformes</taxon>
        <taxon>Sepiida</taxon>
        <taxon>Sepiina</taxon>
        <taxon>Sepiidae</taxon>
        <taxon>Acanthosepion</taxon>
    </lineage>
</organism>
<comment type="caution">
    <text evidence="2">The sequence shown here is derived from an EMBL/GenBank/DDBJ whole genome shotgun (WGS) entry which is preliminary data.</text>
</comment>
<sequence length="168" mass="17115">MAVLGHDISPFKGIYDDDDDDDGGGGGGDDDDDGGGGGGGGGGGDDYDGGDDDGGDDDDDDGGGGDDDDDGGGDNDDDGGDDDGDGGGDDDDDGGGVTPSPPNFLSLGHLSLNVSYPLFLSPPTPSITFCFYFLSVFLELTLTPFLYRCLPYLTLSLYYFLSHSHSHC</sequence>
<dbReference type="AlphaFoldDB" id="A0A812DZB5"/>
<feature type="compositionally biased region" description="Gly residues" evidence="1">
    <location>
        <begin position="35"/>
        <end position="44"/>
    </location>
</feature>
<feature type="compositionally biased region" description="Acidic residues" evidence="1">
    <location>
        <begin position="16"/>
        <end position="34"/>
    </location>
</feature>
<evidence type="ECO:0000313" key="3">
    <source>
        <dbReference type="Proteomes" id="UP000597762"/>
    </source>
</evidence>
<protein>
    <submittedName>
        <fullName evidence="2">Uncharacterized protein</fullName>
    </submittedName>
</protein>
<evidence type="ECO:0000313" key="2">
    <source>
        <dbReference type="EMBL" id="CAE1314279.1"/>
    </source>
</evidence>
<dbReference type="EMBL" id="CAHIKZ030004704">
    <property type="protein sequence ID" value="CAE1314279.1"/>
    <property type="molecule type" value="Genomic_DNA"/>
</dbReference>
<dbReference type="Proteomes" id="UP000597762">
    <property type="component" value="Unassembled WGS sequence"/>
</dbReference>
<reference evidence="2" key="1">
    <citation type="submission" date="2021-01" db="EMBL/GenBank/DDBJ databases">
        <authorList>
            <person name="Li R."/>
            <person name="Bekaert M."/>
        </authorList>
    </citation>
    <scope>NUCLEOTIDE SEQUENCE</scope>
    <source>
        <strain evidence="2">Farmed</strain>
    </source>
</reference>
<name>A0A812DZB5_ACAPH</name>
<feature type="compositionally biased region" description="Acidic residues" evidence="1">
    <location>
        <begin position="45"/>
        <end position="94"/>
    </location>
</feature>
<gene>
    <name evidence="2" type="ORF">SPHA_65241</name>
</gene>
<feature type="region of interest" description="Disordered" evidence="1">
    <location>
        <begin position="1"/>
        <end position="102"/>
    </location>
</feature>
<accession>A0A812DZB5</accession>
<keyword evidence="3" id="KW-1185">Reference proteome</keyword>